<dbReference type="PANTHER" id="PTHR36159:SF1">
    <property type="entry name" value="RETROVIRUS-RELATED POL POLYPROTEIN FROM TRANSPOSON 412-LIKE PROTEIN"/>
    <property type="match status" value="1"/>
</dbReference>
<dbReference type="Gene3D" id="3.30.420.10">
    <property type="entry name" value="Ribonuclease H-like superfamily/Ribonuclease H"/>
    <property type="match status" value="1"/>
</dbReference>
<keyword evidence="2" id="KW-1185">Reference proteome</keyword>
<organism evidence="2 3">
    <name type="scientific">Glossina fuscipes</name>
    <dbReference type="NCBI Taxonomy" id="7396"/>
    <lineage>
        <taxon>Eukaryota</taxon>
        <taxon>Metazoa</taxon>
        <taxon>Ecdysozoa</taxon>
        <taxon>Arthropoda</taxon>
        <taxon>Hexapoda</taxon>
        <taxon>Insecta</taxon>
        <taxon>Pterygota</taxon>
        <taxon>Neoptera</taxon>
        <taxon>Endopterygota</taxon>
        <taxon>Diptera</taxon>
        <taxon>Brachycera</taxon>
        <taxon>Muscomorpha</taxon>
        <taxon>Hippoboscoidea</taxon>
        <taxon>Glossinidae</taxon>
        <taxon>Glossina</taxon>
    </lineage>
</organism>
<dbReference type="RefSeq" id="XP_037898413.1">
    <property type="nucleotide sequence ID" value="XM_038042485.1"/>
</dbReference>
<dbReference type="InterPro" id="IPR001584">
    <property type="entry name" value="Integrase_cat-core"/>
</dbReference>
<dbReference type="Proteomes" id="UP000092443">
    <property type="component" value="Unplaced"/>
</dbReference>
<dbReference type="Pfam" id="PF21738">
    <property type="entry name" value="DJR-like_dom"/>
    <property type="match status" value="1"/>
</dbReference>
<dbReference type="InterPro" id="IPR012337">
    <property type="entry name" value="RNaseH-like_sf"/>
</dbReference>
<evidence type="ECO:0000313" key="2">
    <source>
        <dbReference type="Proteomes" id="UP000092443"/>
    </source>
</evidence>
<dbReference type="GO" id="GO:0003676">
    <property type="term" value="F:nucleic acid binding"/>
    <property type="evidence" value="ECO:0007669"/>
    <property type="project" value="InterPro"/>
</dbReference>
<proteinExistence type="predicted"/>
<dbReference type="KEGG" id="gfs:119643140"/>
<dbReference type="InterPro" id="IPR036397">
    <property type="entry name" value="RNaseH_sf"/>
</dbReference>
<reference evidence="3" key="1">
    <citation type="submission" date="2025-08" db="UniProtKB">
        <authorList>
            <consortium name="RefSeq"/>
        </authorList>
    </citation>
    <scope>IDENTIFICATION</scope>
    <source>
        <tissue evidence="3">Whole body pupa</tissue>
    </source>
</reference>
<dbReference type="GO" id="GO:0015074">
    <property type="term" value="P:DNA integration"/>
    <property type="evidence" value="ECO:0007669"/>
    <property type="project" value="InterPro"/>
</dbReference>
<sequence>MKGIDDLWQADLVEMITYAVQNNGYRYLLTVIDTFSKKAWAMAVKNKTTQNVTNAMKEIFEKSHRKTKNLQTDNDLYVLPSESFLYIEGTASKEDGTICNSIKLLNNCMAHLFDEIRYELNGIEIDRTRHLGITTEIKNFTSLNKRESESLLNAGWSQFNNDELTIVSGYFNFCIPLQMLLGFAEDFNKIIVNSKHELILLRSKDDKQAITTTVADEQIKLSILNITWKMPHVQLADAYKLEMFKKINSRQPLNICFRACDMYYYPTLPQSAAVLWNVKLASENERPRFLLIAFRNAENKFTHCNLTNVKVHLNSDSYPYDDLNLRFSRNQFALLYDIYSRCQQSYYLRDPYPLLKRNEFLTLPPIVVLDVTHQNESVKTRPIDIRIELKASSNIPANTSAYCLIIHDKIFDYVPLTNE</sequence>
<dbReference type="Pfam" id="PF00665">
    <property type="entry name" value="rve"/>
    <property type="match status" value="1"/>
</dbReference>
<evidence type="ECO:0000313" key="3">
    <source>
        <dbReference type="RefSeq" id="XP_037898413.1"/>
    </source>
</evidence>
<dbReference type="AlphaFoldDB" id="A0A9C6E0A5"/>
<protein>
    <submittedName>
        <fullName evidence="3">Uncharacterized protein LOC119643140</fullName>
    </submittedName>
</protein>
<feature type="non-terminal residue" evidence="3">
    <location>
        <position position="419"/>
    </location>
</feature>
<gene>
    <name evidence="3" type="primary">LOC119643140</name>
</gene>
<dbReference type="GeneID" id="119643140"/>
<dbReference type="SUPFAM" id="SSF53098">
    <property type="entry name" value="Ribonuclease H-like"/>
    <property type="match status" value="1"/>
</dbReference>
<name>A0A9C6E0A5_9MUSC</name>
<dbReference type="PANTHER" id="PTHR36159">
    <property type="entry name" value="PROTEIN CBG23766"/>
    <property type="match status" value="1"/>
</dbReference>
<dbReference type="InterPro" id="IPR049512">
    <property type="entry name" value="DJR-like_dom"/>
</dbReference>
<feature type="domain" description="Integrase catalytic" evidence="1">
    <location>
        <begin position="1"/>
        <end position="84"/>
    </location>
</feature>
<accession>A0A9C6E0A5</accession>
<evidence type="ECO:0000259" key="1">
    <source>
        <dbReference type="PROSITE" id="PS50994"/>
    </source>
</evidence>
<dbReference type="PROSITE" id="PS50994">
    <property type="entry name" value="INTEGRASE"/>
    <property type="match status" value="1"/>
</dbReference>